<dbReference type="InterPro" id="IPR032710">
    <property type="entry name" value="NTF2-like_dom_sf"/>
</dbReference>
<dbReference type="AlphaFoldDB" id="A0A7R7IEF6"/>
<name>A0A7R7IEF6_9FIRM</name>
<dbReference type="RefSeq" id="WP_271712206.1">
    <property type="nucleotide sequence ID" value="NZ_AP024169.1"/>
</dbReference>
<proteinExistence type="predicted"/>
<dbReference type="EMBL" id="AP024169">
    <property type="protein sequence ID" value="BCN31058.1"/>
    <property type="molecule type" value="Genomic_DNA"/>
</dbReference>
<dbReference type="InterPro" id="IPR027843">
    <property type="entry name" value="DUF4440"/>
</dbReference>
<keyword evidence="3" id="KW-1185">Reference proteome</keyword>
<feature type="domain" description="DUF4440" evidence="1">
    <location>
        <begin position="26"/>
        <end position="127"/>
    </location>
</feature>
<reference evidence="2 3" key="1">
    <citation type="submission" date="2020-11" db="EMBL/GenBank/DDBJ databases">
        <title>Draft genome sequencing of a Lachnospiraceae strain isolated from anoxic soil subjected to BSD treatment.</title>
        <authorList>
            <person name="Uek A."/>
            <person name="Tonouchi A."/>
        </authorList>
    </citation>
    <scope>NUCLEOTIDE SEQUENCE [LARGE SCALE GENOMIC DNA]</scope>
    <source>
        <strain evidence="2 3">TB5</strain>
    </source>
</reference>
<sequence>MVDKIKANNDSYVNELIQEENEVYLLYRRMQDAMIAKDIRILDTIILDGTRMRHSNGSTQSKAEFFQEITTGVLNYYHTDLKDVQIEVTGNTAVLKCVAYMRAKVYGMSGTFPLRVEAYFEKRDEQWFYTDSDKPY</sequence>
<protein>
    <recommendedName>
        <fullName evidence="1">DUF4440 domain-containing protein</fullName>
    </recommendedName>
</protein>
<dbReference type="KEGG" id="ahb:bsdtb5_23530"/>
<evidence type="ECO:0000313" key="3">
    <source>
        <dbReference type="Proteomes" id="UP000595897"/>
    </source>
</evidence>
<organism evidence="2 3">
    <name type="scientific">Anaeromicropila herbilytica</name>
    <dbReference type="NCBI Taxonomy" id="2785025"/>
    <lineage>
        <taxon>Bacteria</taxon>
        <taxon>Bacillati</taxon>
        <taxon>Bacillota</taxon>
        <taxon>Clostridia</taxon>
        <taxon>Lachnospirales</taxon>
        <taxon>Lachnospiraceae</taxon>
        <taxon>Anaeromicropila</taxon>
    </lineage>
</organism>
<dbReference type="Pfam" id="PF14534">
    <property type="entry name" value="DUF4440"/>
    <property type="match status" value="1"/>
</dbReference>
<evidence type="ECO:0000313" key="2">
    <source>
        <dbReference type="EMBL" id="BCN31058.1"/>
    </source>
</evidence>
<dbReference type="SUPFAM" id="SSF54427">
    <property type="entry name" value="NTF2-like"/>
    <property type="match status" value="1"/>
</dbReference>
<gene>
    <name evidence="2" type="ORF">bsdtb5_23530</name>
</gene>
<evidence type="ECO:0000259" key="1">
    <source>
        <dbReference type="Pfam" id="PF14534"/>
    </source>
</evidence>
<dbReference type="Proteomes" id="UP000595897">
    <property type="component" value="Chromosome"/>
</dbReference>
<accession>A0A7R7IEF6</accession>
<dbReference type="Gene3D" id="3.10.450.50">
    <property type="match status" value="1"/>
</dbReference>